<accession>A0A9Q4C5D9</accession>
<gene>
    <name evidence="2" type="primary">csa3</name>
    <name evidence="2" type="ORF">EGH25_08445</name>
</gene>
<proteinExistence type="predicted"/>
<name>A0A9Q4C5D9_9EURY</name>
<dbReference type="SUPFAM" id="SSF46785">
    <property type="entry name" value="Winged helix' DNA-binding domain"/>
    <property type="match status" value="1"/>
</dbReference>
<keyword evidence="3" id="KW-1185">Reference proteome</keyword>
<evidence type="ECO:0000313" key="2">
    <source>
        <dbReference type="EMBL" id="MCX2819377.1"/>
    </source>
</evidence>
<comment type="caution">
    <text evidence="2">The sequence shown here is derived from an EMBL/GenBank/DDBJ whole genome shotgun (WGS) entry which is preliminary data.</text>
</comment>
<dbReference type="Proteomes" id="UP001149411">
    <property type="component" value="Unassembled WGS sequence"/>
</dbReference>
<evidence type="ECO:0000313" key="3">
    <source>
        <dbReference type="Proteomes" id="UP001149411"/>
    </source>
</evidence>
<dbReference type="Pfam" id="PF13412">
    <property type="entry name" value="HTH_24"/>
    <property type="match status" value="1"/>
</dbReference>
<dbReference type="InterPro" id="IPR036390">
    <property type="entry name" value="WH_DNA-bd_sf"/>
</dbReference>
<dbReference type="AlphaFoldDB" id="A0A9Q4C5D9"/>
<dbReference type="InterPro" id="IPR036388">
    <property type="entry name" value="WH-like_DNA-bd_sf"/>
</dbReference>
<evidence type="ECO:0000259" key="1">
    <source>
        <dbReference type="Pfam" id="PF22662"/>
    </source>
</evidence>
<dbReference type="InterPro" id="IPR054588">
    <property type="entry name" value="Csa3_N"/>
</dbReference>
<dbReference type="Gene3D" id="1.10.10.10">
    <property type="entry name" value="Winged helix-like DNA-binding domain superfamily/Winged helix DNA-binding domain"/>
    <property type="match status" value="1"/>
</dbReference>
<dbReference type="Pfam" id="PF22662">
    <property type="entry name" value="Csa3_N"/>
    <property type="match status" value="1"/>
</dbReference>
<dbReference type="NCBIfam" id="TIGR01884">
    <property type="entry name" value="cas_HTH"/>
    <property type="match status" value="1"/>
</dbReference>
<reference evidence="2" key="1">
    <citation type="submission" date="2022-09" db="EMBL/GenBank/DDBJ databases">
        <title>Haloadaptaus new haloarchaeum isolated from saline soil.</title>
        <authorList>
            <person name="Duran-Viseras A."/>
            <person name="Sanchez-Porro C."/>
            <person name="Ventosa A."/>
        </authorList>
    </citation>
    <scope>NUCLEOTIDE SEQUENCE</scope>
    <source>
        <strain evidence="2">F3-133</strain>
    </source>
</reference>
<organism evidence="2 3">
    <name type="scientific">Halorutilus salinus</name>
    <dbReference type="NCBI Taxonomy" id="2487751"/>
    <lineage>
        <taxon>Archaea</taxon>
        <taxon>Methanobacteriati</taxon>
        <taxon>Methanobacteriota</taxon>
        <taxon>Stenosarchaea group</taxon>
        <taxon>Halobacteria</taxon>
        <taxon>Halorutilales</taxon>
        <taxon>Halorutilaceae</taxon>
        <taxon>Halorutilus</taxon>
    </lineage>
</organism>
<dbReference type="InterPro" id="IPR010163">
    <property type="entry name" value="Csa3"/>
</dbReference>
<dbReference type="Gene3D" id="3.40.50.11700">
    <property type="match status" value="1"/>
</dbReference>
<protein>
    <submittedName>
        <fullName evidence="2">CRISPR-associated CARF protein Csa3</fullName>
    </submittedName>
</protein>
<sequence>MTTFISTLGFDTSHLQNLLVEEDVKDGDRLLIVRPEDDDSRGESAVQDVEGMVGMLDTELTTEVVRFEPGEYEATVTELVDRLNDTDGDIVVSLSGGDRFLLVSLAVAAMSTTADVRTTHLRSDVTRESYEVEVPSVRPSLNDRDAEVLSYVVDNGSVSNTRIAAATGNSETTVHRSVEALDDMGYVEVDEDGGSNSVEATLMGKVAGKTV</sequence>
<dbReference type="EMBL" id="RKLV01000007">
    <property type="protein sequence ID" value="MCX2819377.1"/>
    <property type="molecule type" value="Genomic_DNA"/>
</dbReference>
<dbReference type="RefSeq" id="WP_266087569.1">
    <property type="nucleotide sequence ID" value="NZ_RKLV01000007.1"/>
</dbReference>
<feature type="domain" description="Csa3 N-terminal" evidence="1">
    <location>
        <begin position="3"/>
        <end position="116"/>
    </location>
</feature>